<name>A0AAD9ZPU5_9ROSI</name>
<dbReference type="AlphaFoldDB" id="A0AAD9ZPU5"/>
<proteinExistence type="predicted"/>
<evidence type="ECO:0000313" key="1">
    <source>
        <dbReference type="EMBL" id="KAK3187837.1"/>
    </source>
</evidence>
<keyword evidence="2" id="KW-1185">Reference proteome</keyword>
<gene>
    <name evidence="1" type="ORF">Dsin_027398</name>
</gene>
<dbReference type="EMBL" id="JANJYJ010000009">
    <property type="protein sequence ID" value="KAK3187837.1"/>
    <property type="molecule type" value="Genomic_DNA"/>
</dbReference>
<comment type="caution">
    <text evidence="1">The sequence shown here is derived from an EMBL/GenBank/DDBJ whole genome shotgun (WGS) entry which is preliminary data.</text>
</comment>
<sequence length="121" mass="13487">MFTSHFQTQIRSKVHTTSIMFTDEDSSGVFHQHVDALVLSLTIAGKMVSGLLVDTKSSLDIIFKKTLDQLGIEKAKLKDVSMPLYGPPEKCRARLKPAKSNQIGSKYKCNVEKPKAHKDII</sequence>
<organism evidence="1 2">
    <name type="scientific">Dipteronia sinensis</name>
    <dbReference type="NCBI Taxonomy" id="43782"/>
    <lineage>
        <taxon>Eukaryota</taxon>
        <taxon>Viridiplantae</taxon>
        <taxon>Streptophyta</taxon>
        <taxon>Embryophyta</taxon>
        <taxon>Tracheophyta</taxon>
        <taxon>Spermatophyta</taxon>
        <taxon>Magnoliopsida</taxon>
        <taxon>eudicotyledons</taxon>
        <taxon>Gunneridae</taxon>
        <taxon>Pentapetalae</taxon>
        <taxon>rosids</taxon>
        <taxon>malvids</taxon>
        <taxon>Sapindales</taxon>
        <taxon>Sapindaceae</taxon>
        <taxon>Hippocastanoideae</taxon>
        <taxon>Acereae</taxon>
        <taxon>Dipteronia</taxon>
    </lineage>
</organism>
<protein>
    <submittedName>
        <fullName evidence="1">Uncharacterized protein</fullName>
    </submittedName>
</protein>
<accession>A0AAD9ZPU5</accession>
<dbReference type="Proteomes" id="UP001281410">
    <property type="component" value="Unassembled WGS sequence"/>
</dbReference>
<reference evidence="1" key="1">
    <citation type="journal article" date="2023" name="Plant J.">
        <title>Genome sequences and population genomics provide insights into the demographic history, inbreeding, and mutation load of two 'living fossil' tree species of Dipteronia.</title>
        <authorList>
            <person name="Feng Y."/>
            <person name="Comes H.P."/>
            <person name="Chen J."/>
            <person name="Zhu S."/>
            <person name="Lu R."/>
            <person name="Zhang X."/>
            <person name="Li P."/>
            <person name="Qiu J."/>
            <person name="Olsen K.M."/>
            <person name="Qiu Y."/>
        </authorList>
    </citation>
    <scope>NUCLEOTIDE SEQUENCE</scope>
    <source>
        <strain evidence="1">NBL</strain>
    </source>
</reference>
<evidence type="ECO:0000313" key="2">
    <source>
        <dbReference type="Proteomes" id="UP001281410"/>
    </source>
</evidence>